<comment type="caution">
    <text evidence="1">The sequence shown here is derived from an EMBL/GenBank/DDBJ whole genome shotgun (WGS) entry which is preliminary data.</text>
</comment>
<reference evidence="1" key="1">
    <citation type="submission" date="2024-09" db="EMBL/GenBank/DDBJ databases">
        <title>Black Yeasts Isolated from many extreme environments.</title>
        <authorList>
            <person name="Coleine C."/>
            <person name="Stajich J.E."/>
            <person name="Selbmann L."/>
        </authorList>
    </citation>
    <scope>NUCLEOTIDE SEQUENCE</scope>
    <source>
        <strain evidence="1">CCFEE 5737</strain>
    </source>
</reference>
<evidence type="ECO:0000313" key="2">
    <source>
        <dbReference type="Proteomes" id="UP001186974"/>
    </source>
</evidence>
<dbReference type="EMBL" id="JAWDJW010002834">
    <property type="protein sequence ID" value="KAK3077455.1"/>
    <property type="molecule type" value="Genomic_DNA"/>
</dbReference>
<proteinExistence type="predicted"/>
<organism evidence="1 2">
    <name type="scientific">Coniosporium uncinatum</name>
    <dbReference type="NCBI Taxonomy" id="93489"/>
    <lineage>
        <taxon>Eukaryota</taxon>
        <taxon>Fungi</taxon>
        <taxon>Dikarya</taxon>
        <taxon>Ascomycota</taxon>
        <taxon>Pezizomycotina</taxon>
        <taxon>Dothideomycetes</taxon>
        <taxon>Dothideomycetes incertae sedis</taxon>
        <taxon>Coniosporium</taxon>
    </lineage>
</organism>
<name>A0ACC3DL60_9PEZI</name>
<evidence type="ECO:0000313" key="1">
    <source>
        <dbReference type="EMBL" id="KAK3077455.1"/>
    </source>
</evidence>
<dbReference type="Proteomes" id="UP001186974">
    <property type="component" value="Unassembled WGS sequence"/>
</dbReference>
<sequence>MAIPGYLMFGEGVMEEITSNIFLKDGYPKGLSVFIVVCIAIIPLTKVPLNARPIISTIEILLGLDSRALGGSAAMVGMSGLTRGILRITIRILIIALFVVLAIVVPSFDRIMTLMGSICCFSICIVLPLAFHIKLFGKELSRTEYWGNWVVMAISTVLAIISTVFACLPKDLLGA</sequence>
<protein>
    <submittedName>
        <fullName evidence="1">Uncharacterized protein</fullName>
    </submittedName>
</protein>
<gene>
    <name evidence="1" type="ORF">LTS18_010210</name>
</gene>
<accession>A0ACC3DL60</accession>
<keyword evidence="2" id="KW-1185">Reference proteome</keyword>